<organism evidence="1 2">
    <name type="scientific">Panagrolaimus sp. ES5</name>
    <dbReference type="NCBI Taxonomy" id="591445"/>
    <lineage>
        <taxon>Eukaryota</taxon>
        <taxon>Metazoa</taxon>
        <taxon>Ecdysozoa</taxon>
        <taxon>Nematoda</taxon>
        <taxon>Chromadorea</taxon>
        <taxon>Rhabditida</taxon>
        <taxon>Tylenchina</taxon>
        <taxon>Panagrolaimomorpha</taxon>
        <taxon>Panagrolaimoidea</taxon>
        <taxon>Panagrolaimidae</taxon>
        <taxon>Panagrolaimus</taxon>
    </lineage>
</organism>
<accession>A0AC34GYZ0</accession>
<reference evidence="2" key="1">
    <citation type="submission" date="2022-11" db="UniProtKB">
        <authorList>
            <consortium name="WormBaseParasite"/>
        </authorList>
    </citation>
    <scope>IDENTIFICATION</scope>
</reference>
<dbReference type="Proteomes" id="UP000887579">
    <property type="component" value="Unplaced"/>
</dbReference>
<sequence>MTSWDYLIIAAGNSYQAKSFEFQLERLKDYILQFANKYYVQIDKYPGIGAGLATAHIISRLFEENKNEAENLKVLLIHSGGFSKRLPHAAPFGKIFTYLPDGSCILEHKLKTYRNIPNLCGPGVFVAACDTIETLDKIEPSAFKQSFFDTMVIFGHFSSLDIATQHGVFIIDKEIDGRQTLKRVLQKPSIEEMEKNNAIWNDAMAITDSCYMFGIKVAKEFAEFCETTEKELGSTEICCYGDFMRPLGTEATKDYIEQADSMILRQWRQKLFDFFNPLTGKEALIIGVESMFYHFGLPNDILDNISPNGPFYNEAFPRFVFSDICPNVTIDNSSFGEFSTIKANITIPEKCLISGIEMDSDSEDIVFIPNTTVITWLQKDGKYVTLIFDNAVDIKSEGNDLKWFSTPIIGKQNLFTAKLFPICDTAFESLKQTFMLIKNGKTNSECTKLSLEEAIQCADTVKMLEKRKNLIMRG</sequence>
<evidence type="ECO:0000313" key="1">
    <source>
        <dbReference type="Proteomes" id="UP000887579"/>
    </source>
</evidence>
<evidence type="ECO:0000313" key="2">
    <source>
        <dbReference type="WBParaSite" id="ES5_v2.g9843.t1"/>
    </source>
</evidence>
<proteinExistence type="predicted"/>
<protein>
    <submittedName>
        <fullName evidence="2">L-fucokinase domain-containing protein</fullName>
    </submittedName>
</protein>
<name>A0AC34GYZ0_9BILA</name>
<dbReference type="WBParaSite" id="ES5_v2.g9843.t1">
    <property type="protein sequence ID" value="ES5_v2.g9843.t1"/>
    <property type="gene ID" value="ES5_v2.g9843"/>
</dbReference>